<dbReference type="AlphaFoldDB" id="A0ABC8SJR1"/>
<organism evidence="4 6">
    <name type="scientific">Ilex paraguariensis</name>
    <name type="common">yerba mate</name>
    <dbReference type="NCBI Taxonomy" id="185542"/>
    <lineage>
        <taxon>Eukaryota</taxon>
        <taxon>Viridiplantae</taxon>
        <taxon>Streptophyta</taxon>
        <taxon>Embryophyta</taxon>
        <taxon>Tracheophyta</taxon>
        <taxon>Spermatophyta</taxon>
        <taxon>Magnoliopsida</taxon>
        <taxon>eudicotyledons</taxon>
        <taxon>Gunneridae</taxon>
        <taxon>Pentapetalae</taxon>
        <taxon>asterids</taxon>
        <taxon>campanulids</taxon>
        <taxon>Aquifoliales</taxon>
        <taxon>Aquifoliaceae</taxon>
        <taxon>Ilex</taxon>
    </lineage>
</organism>
<dbReference type="EMBL" id="CAUOFW020003680">
    <property type="protein sequence ID" value="CAK9161430.1"/>
    <property type="molecule type" value="Genomic_DNA"/>
</dbReference>
<name>A0ABC8SJR1_9AQUA</name>
<keyword evidence="1" id="KW-0521">NADP</keyword>
<evidence type="ECO:0000313" key="6">
    <source>
        <dbReference type="Proteomes" id="UP001642360"/>
    </source>
</evidence>
<proteinExistence type="predicted"/>
<dbReference type="PANTHER" id="PTHR11082">
    <property type="entry name" value="TRNA-DIHYDROURIDINE SYNTHASE"/>
    <property type="match status" value="1"/>
</dbReference>
<evidence type="ECO:0000259" key="3">
    <source>
        <dbReference type="Pfam" id="PF01207"/>
    </source>
</evidence>
<gene>
    <name evidence="4" type="ORF">ILEXP_LOCUS25972</name>
    <name evidence="5" type="ORF">ILEXP_LOCUS30230</name>
</gene>
<sequence>MATSSMNQTLTLSQNLDADDDLLYSESTQLPEQEEENYEQRRCSFLGSPSGYLTGESRIERAWAHWKKLGQSKLIVAPMVDNSELPFRLLCRKYGAEAAYTPMLLAFSPRTTSIAPWNSPPARRIAHFLSNSVQMIQIFYWKQLGE</sequence>
<dbReference type="Gene3D" id="3.20.20.70">
    <property type="entry name" value="Aldolase class I"/>
    <property type="match status" value="1"/>
</dbReference>
<protein>
    <recommendedName>
        <fullName evidence="3">DUS-like FMN-binding domain-containing protein</fullName>
    </recommendedName>
</protein>
<dbReference type="EMBL" id="CAUOFW020002996">
    <property type="protein sequence ID" value="CAK9157416.1"/>
    <property type="molecule type" value="Genomic_DNA"/>
</dbReference>
<dbReference type="InterPro" id="IPR013785">
    <property type="entry name" value="Aldolase_TIM"/>
</dbReference>
<evidence type="ECO:0000256" key="1">
    <source>
        <dbReference type="ARBA" id="ARBA00022857"/>
    </source>
</evidence>
<keyword evidence="6" id="KW-1185">Reference proteome</keyword>
<evidence type="ECO:0000256" key="2">
    <source>
        <dbReference type="ARBA" id="ARBA00023027"/>
    </source>
</evidence>
<dbReference type="InterPro" id="IPR035587">
    <property type="entry name" value="DUS-like_FMN-bd"/>
</dbReference>
<keyword evidence="2" id="KW-0520">NAD</keyword>
<evidence type="ECO:0000313" key="5">
    <source>
        <dbReference type="EMBL" id="CAK9161430.1"/>
    </source>
</evidence>
<reference evidence="4 6" key="1">
    <citation type="submission" date="2024-02" db="EMBL/GenBank/DDBJ databases">
        <authorList>
            <person name="Vignale AGUSTIN F."/>
            <person name="Sosa J E."/>
            <person name="Modenutti C."/>
        </authorList>
    </citation>
    <scope>NUCLEOTIDE SEQUENCE [LARGE SCALE GENOMIC DNA]</scope>
</reference>
<evidence type="ECO:0000313" key="4">
    <source>
        <dbReference type="EMBL" id="CAK9157416.1"/>
    </source>
</evidence>
<dbReference type="Pfam" id="PF01207">
    <property type="entry name" value="Dus"/>
    <property type="match status" value="1"/>
</dbReference>
<comment type="caution">
    <text evidence="4">The sequence shown here is derived from an EMBL/GenBank/DDBJ whole genome shotgun (WGS) entry which is preliminary data.</text>
</comment>
<dbReference type="Proteomes" id="UP001642360">
    <property type="component" value="Unassembled WGS sequence"/>
</dbReference>
<accession>A0ABC8SJR1</accession>
<dbReference type="SUPFAM" id="SSF51395">
    <property type="entry name" value="FMN-linked oxidoreductases"/>
    <property type="match status" value="1"/>
</dbReference>
<dbReference type="PANTHER" id="PTHR11082:SF5">
    <property type="entry name" value="TRNA-DIHYDROURIDINE(16_17) SYNTHASE [NAD(P)(+)]-LIKE"/>
    <property type="match status" value="1"/>
</dbReference>
<feature type="domain" description="DUS-like FMN-binding" evidence="3">
    <location>
        <begin position="76"/>
        <end position="106"/>
    </location>
</feature>